<dbReference type="PANTHER" id="PTHR46732:SF8">
    <property type="entry name" value="ATP-DEPENDENT PROTEASE LA (LON) DOMAIN PROTEIN"/>
    <property type="match status" value="1"/>
</dbReference>
<feature type="domain" description="Lon N-terminal" evidence="1">
    <location>
        <begin position="10"/>
        <end position="198"/>
    </location>
</feature>
<dbReference type="AlphaFoldDB" id="A0A432G6K6"/>
<dbReference type="SUPFAM" id="SSF88697">
    <property type="entry name" value="PUA domain-like"/>
    <property type="match status" value="1"/>
</dbReference>
<evidence type="ECO:0000313" key="6">
    <source>
        <dbReference type="Proteomes" id="UP000286801"/>
    </source>
</evidence>
<sequence>MTTVKLIDTIPLFPLHKTILLPGSVLPLHIFESRYRQMVEHVLEHEDLLIGIIQPATQDSEKLCEIGCAGKIEQSQQLPKGNYLIQLHGESRFKIVEELETDTPYRQAKVEYSSFPNDTEDLSLSKDSGLLYQNFREYSERNKLKIEWEKIEDIPANYLVNLLSMNLDFSGIEKQTLLESPDLDSRLDDLICLMGMSNPNEILTDFSPNFLN</sequence>
<name>A0A432G6K6_9DELT</name>
<dbReference type="Proteomes" id="UP000286801">
    <property type="component" value="Unassembled WGS sequence"/>
</dbReference>
<evidence type="ECO:0000313" key="5">
    <source>
        <dbReference type="Proteomes" id="UP000286732"/>
    </source>
</evidence>
<dbReference type="InterPro" id="IPR015947">
    <property type="entry name" value="PUA-like_sf"/>
</dbReference>
<dbReference type="SMART" id="SM00464">
    <property type="entry name" value="LON"/>
    <property type="match status" value="1"/>
</dbReference>
<dbReference type="Pfam" id="PF02190">
    <property type="entry name" value="LON_substr_bdg"/>
    <property type="match status" value="1"/>
</dbReference>
<evidence type="ECO:0000313" key="3">
    <source>
        <dbReference type="EMBL" id="RTZ79137.1"/>
    </source>
</evidence>
<dbReference type="EMBL" id="QNZH01000277">
    <property type="protein sequence ID" value="RTZ87649.1"/>
    <property type="molecule type" value="Genomic_DNA"/>
</dbReference>
<dbReference type="PROSITE" id="PS51787">
    <property type="entry name" value="LON_N"/>
    <property type="match status" value="1"/>
</dbReference>
<evidence type="ECO:0000259" key="1">
    <source>
        <dbReference type="PROSITE" id="PS51787"/>
    </source>
</evidence>
<dbReference type="EMBL" id="QNZM01000349">
    <property type="protein sequence ID" value="RTZ77400.1"/>
    <property type="molecule type" value="Genomic_DNA"/>
</dbReference>
<accession>A0A432G6K6</accession>
<evidence type="ECO:0000313" key="2">
    <source>
        <dbReference type="EMBL" id="RTZ77400.1"/>
    </source>
</evidence>
<organism evidence="3 6">
    <name type="scientific">SAR324 cluster bacterium</name>
    <dbReference type="NCBI Taxonomy" id="2024889"/>
    <lineage>
        <taxon>Bacteria</taxon>
        <taxon>Deltaproteobacteria</taxon>
        <taxon>SAR324 cluster</taxon>
    </lineage>
</organism>
<comment type="caution">
    <text evidence="3">The sequence shown here is derived from an EMBL/GenBank/DDBJ whole genome shotgun (WGS) entry which is preliminary data.</text>
</comment>
<dbReference type="InterPro" id="IPR046336">
    <property type="entry name" value="Lon_prtase_N_sf"/>
</dbReference>
<dbReference type="InterPro" id="IPR003111">
    <property type="entry name" value="Lon_prtase_N"/>
</dbReference>
<gene>
    <name evidence="4" type="ORF">DSY93_10160</name>
    <name evidence="3" type="ORF">DSY97_05995</name>
    <name evidence="2" type="ORF">DSY98_09015</name>
</gene>
<protein>
    <recommendedName>
        <fullName evidence="1">Lon N-terminal domain-containing protein</fullName>
    </recommendedName>
</protein>
<dbReference type="Proteomes" id="UP000288322">
    <property type="component" value="Unassembled WGS sequence"/>
</dbReference>
<reference evidence="5 6" key="1">
    <citation type="submission" date="2018-06" db="EMBL/GenBank/DDBJ databases">
        <title>Combined omics and stable isotope probing to characterize newly discovered Mariana Back-Arc vent microbial communities.</title>
        <authorList>
            <person name="Trembath-Reichert E."/>
            <person name="Huber J.A."/>
        </authorList>
    </citation>
    <scope>NUCLEOTIDE SEQUENCE [LARGE SCALE GENOMIC DNA]</scope>
    <source>
        <strain evidence="4">MAG 151</strain>
        <strain evidence="3">MAG 63_1</strain>
        <strain evidence="2">MAG 63_2</strain>
    </source>
</reference>
<proteinExistence type="predicted"/>
<dbReference type="EMBL" id="QNZL01000168">
    <property type="protein sequence ID" value="RTZ79137.1"/>
    <property type="molecule type" value="Genomic_DNA"/>
</dbReference>
<evidence type="ECO:0000313" key="4">
    <source>
        <dbReference type="EMBL" id="RTZ87649.1"/>
    </source>
</evidence>
<dbReference type="PANTHER" id="PTHR46732">
    <property type="entry name" value="ATP-DEPENDENT PROTEASE LA (LON) DOMAIN PROTEIN"/>
    <property type="match status" value="1"/>
</dbReference>
<dbReference type="Gene3D" id="2.30.130.40">
    <property type="entry name" value="LON domain-like"/>
    <property type="match status" value="1"/>
</dbReference>
<dbReference type="Proteomes" id="UP000286732">
    <property type="component" value="Unassembled WGS sequence"/>
</dbReference>